<keyword evidence="8" id="KW-1185">Reference proteome</keyword>
<dbReference type="AlphaFoldDB" id="A0A6I6E572"/>
<organism evidence="7 8">
    <name type="scientific">Microbacterium oryzae</name>
    <dbReference type="NCBI Taxonomy" id="743009"/>
    <lineage>
        <taxon>Bacteria</taxon>
        <taxon>Bacillati</taxon>
        <taxon>Actinomycetota</taxon>
        <taxon>Actinomycetes</taxon>
        <taxon>Micrococcales</taxon>
        <taxon>Microbacteriaceae</taxon>
        <taxon>Microbacterium</taxon>
    </lineage>
</organism>
<feature type="transmembrane region" description="Helical" evidence="5">
    <location>
        <begin position="150"/>
        <end position="175"/>
    </location>
</feature>
<evidence type="ECO:0000256" key="1">
    <source>
        <dbReference type="ARBA" id="ARBA00004141"/>
    </source>
</evidence>
<evidence type="ECO:0000313" key="7">
    <source>
        <dbReference type="EMBL" id="QGU27560.1"/>
    </source>
</evidence>
<proteinExistence type="predicted"/>
<feature type="transmembrane region" description="Helical" evidence="5">
    <location>
        <begin position="20"/>
        <end position="38"/>
    </location>
</feature>
<evidence type="ECO:0000256" key="3">
    <source>
        <dbReference type="ARBA" id="ARBA00022989"/>
    </source>
</evidence>
<evidence type="ECO:0000313" key="8">
    <source>
        <dbReference type="Proteomes" id="UP000422989"/>
    </source>
</evidence>
<keyword evidence="4 5" id="KW-0472">Membrane</keyword>
<accession>A0A6I6E572</accession>
<dbReference type="EMBL" id="CP032550">
    <property type="protein sequence ID" value="QGU27560.1"/>
    <property type="molecule type" value="Genomic_DNA"/>
</dbReference>
<dbReference type="PANTHER" id="PTHR37422:SF13">
    <property type="entry name" value="LIPOPOLYSACCHARIDE BIOSYNTHESIS PROTEIN PA4999-RELATED"/>
    <property type="match status" value="1"/>
</dbReference>
<feature type="transmembrane region" description="Helical" evidence="5">
    <location>
        <begin position="126"/>
        <end position="143"/>
    </location>
</feature>
<feature type="domain" description="O-antigen ligase-related" evidence="6">
    <location>
        <begin position="228"/>
        <end position="384"/>
    </location>
</feature>
<feature type="transmembrane region" description="Helical" evidence="5">
    <location>
        <begin position="50"/>
        <end position="68"/>
    </location>
</feature>
<dbReference type="PANTHER" id="PTHR37422">
    <property type="entry name" value="TEICHURONIC ACID BIOSYNTHESIS PROTEIN TUAE"/>
    <property type="match status" value="1"/>
</dbReference>
<dbReference type="GO" id="GO:0016874">
    <property type="term" value="F:ligase activity"/>
    <property type="evidence" value="ECO:0007669"/>
    <property type="project" value="UniProtKB-KW"/>
</dbReference>
<keyword evidence="3 5" id="KW-1133">Transmembrane helix</keyword>
<evidence type="ECO:0000259" key="6">
    <source>
        <dbReference type="Pfam" id="PF04932"/>
    </source>
</evidence>
<feature type="transmembrane region" description="Helical" evidence="5">
    <location>
        <begin position="401"/>
        <end position="418"/>
    </location>
</feature>
<feature type="transmembrane region" description="Helical" evidence="5">
    <location>
        <begin position="265"/>
        <end position="285"/>
    </location>
</feature>
<keyword evidence="2 5" id="KW-0812">Transmembrane</keyword>
<evidence type="ECO:0000256" key="2">
    <source>
        <dbReference type="ARBA" id="ARBA00022692"/>
    </source>
</evidence>
<dbReference type="RefSeq" id="WP_156242054.1">
    <property type="nucleotide sequence ID" value="NZ_BAAAZL010000004.1"/>
</dbReference>
<gene>
    <name evidence="7" type="ORF">D7D94_07700</name>
</gene>
<dbReference type="InterPro" id="IPR051533">
    <property type="entry name" value="WaaL-like"/>
</dbReference>
<dbReference type="InterPro" id="IPR007016">
    <property type="entry name" value="O-antigen_ligase-rel_domated"/>
</dbReference>
<evidence type="ECO:0000256" key="5">
    <source>
        <dbReference type="SAM" id="Phobius"/>
    </source>
</evidence>
<keyword evidence="7" id="KW-0436">Ligase</keyword>
<feature type="transmembrane region" description="Helical" evidence="5">
    <location>
        <begin position="89"/>
        <end position="106"/>
    </location>
</feature>
<reference evidence="7 8" key="1">
    <citation type="submission" date="2018-09" db="EMBL/GenBank/DDBJ databases">
        <title>Whole genome sequencing of Microbacterium oryzae strain MB-10T.</title>
        <authorList>
            <person name="Das S.K."/>
        </authorList>
    </citation>
    <scope>NUCLEOTIDE SEQUENCE [LARGE SCALE GENOMIC DNA]</scope>
    <source>
        <strain evidence="7 8">MB-10</strain>
    </source>
</reference>
<feature type="transmembrane region" description="Helical" evidence="5">
    <location>
        <begin position="226"/>
        <end position="258"/>
    </location>
</feature>
<evidence type="ECO:0000256" key="4">
    <source>
        <dbReference type="ARBA" id="ARBA00023136"/>
    </source>
</evidence>
<sequence length="461" mass="49139">MMNHRQAAALRSGRNSIPDALRGISWSARFLWLAIAVLPFQQALTLDLGFPLKATEVLAFVGIILFVVERRTDFFKRTGPLFSTWAARLVVALALVVIVSSCWALVAKAPAPRAEAYPRGIVFDLGLYTCYAGFALALFIALINSMDWSLLARAVGVAVRLAAVYSVIQIVTWALDSGWLEAVNGNIQIGTLYGTGLPRNGPFLEGNYLGFFAACALLLLARSRDVVGVVVAVTLIAYSASTGAIVAIAVGVLLMIILRPSRRSVLATLGVVAAAATLFMVVPPLNRFATAQLTKLGLVENRLGDSYGYSLRSRTANADTGFSIALDNPLLGVGQGRYALHYWDHLDRTGLARRFGEGTARPIANNVYAQLAAETGLIALAIFASLLVLLLITGRREARSVVGLVGAIGVGLVAYPAWTSLVVWVMLAAAAAPSVASASVESSALLRSDQRREPWVLSAWG</sequence>
<dbReference type="Pfam" id="PF04932">
    <property type="entry name" value="Wzy_C"/>
    <property type="match status" value="1"/>
</dbReference>
<dbReference type="GO" id="GO:0016020">
    <property type="term" value="C:membrane"/>
    <property type="evidence" value="ECO:0007669"/>
    <property type="project" value="UniProtKB-SubCell"/>
</dbReference>
<dbReference type="OrthoDB" id="5080884at2"/>
<protein>
    <submittedName>
        <fullName evidence="7">O-antigen ligase domain-containing protein</fullName>
    </submittedName>
</protein>
<comment type="subcellular location">
    <subcellularLocation>
        <location evidence="1">Membrane</location>
        <topology evidence="1">Multi-pass membrane protein</topology>
    </subcellularLocation>
</comment>
<name>A0A6I6E572_9MICO</name>
<feature type="transmembrane region" description="Helical" evidence="5">
    <location>
        <begin position="376"/>
        <end position="394"/>
    </location>
</feature>
<dbReference type="Proteomes" id="UP000422989">
    <property type="component" value="Chromosome"/>
</dbReference>
<dbReference type="KEGG" id="moj:D7D94_07700"/>